<evidence type="ECO:0000313" key="3">
    <source>
        <dbReference type="Proteomes" id="UP001634393"/>
    </source>
</evidence>
<protein>
    <submittedName>
        <fullName evidence="2">Uncharacterized protein</fullName>
    </submittedName>
</protein>
<dbReference type="AlphaFoldDB" id="A0ABD3UH05"/>
<name>A0ABD3UH05_9LAMI</name>
<evidence type="ECO:0000313" key="2">
    <source>
        <dbReference type="EMBL" id="KAL3848762.1"/>
    </source>
</evidence>
<organism evidence="2 3">
    <name type="scientific">Penstemon smallii</name>
    <dbReference type="NCBI Taxonomy" id="265156"/>
    <lineage>
        <taxon>Eukaryota</taxon>
        <taxon>Viridiplantae</taxon>
        <taxon>Streptophyta</taxon>
        <taxon>Embryophyta</taxon>
        <taxon>Tracheophyta</taxon>
        <taxon>Spermatophyta</taxon>
        <taxon>Magnoliopsida</taxon>
        <taxon>eudicotyledons</taxon>
        <taxon>Gunneridae</taxon>
        <taxon>Pentapetalae</taxon>
        <taxon>asterids</taxon>
        <taxon>lamiids</taxon>
        <taxon>Lamiales</taxon>
        <taxon>Plantaginaceae</taxon>
        <taxon>Cheloneae</taxon>
        <taxon>Penstemon</taxon>
    </lineage>
</organism>
<gene>
    <name evidence="2" type="ORF">ACJIZ3_010644</name>
</gene>
<accession>A0ABD3UH05</accession>
<comment type="caution">
    <text evidence="2">The sequence shown here is derived from an EMBL/GenBank/DDBJ whole genome shotgun (WGS) entry which is preliminary data.</text>
</comment>
<evidence type="ECO:0000256" key="1">
    <source>
        <dbReference type="SAM" id="MobiDB-lite"/>
    </source>
</evidence>
<sequence>MHIVLVGFLQRSIRAGNILNNLDIVDEDKSSADAALNMQPFPKESSLQGHTDEDNFAP</sequence>
<feature type="region of interest" description="Disordered" evidence="1">
    <location>
        <begin position="35"/>
        <end position="58"/>
    </location>
</feature>
<dbReference type="EMBL" id="JBJXBP010000001">
    <property type="protein sequence ID" value="KAL3848762.1"/>
    <property type="molecule type" value="Genomic_DNA"/>
</dbReference>
<keyword evidence="3" id="KW-1185">Reference proteome</keyword>
<proteinExistence type="predicted"/>
<reference evidence="2 3" key="1">
    <citation type="submission" date="2024-12" db="EMBL/GenBank/DDBJ databases">
        <title>The unique morphological basis and parallel evolutionary history of personate flowers in Penstemon.</title>
        <authorList>
            <person name="Depatie T.H."/>
            <person name="Wessinger C.A."/>
        </authorList>
    </citation>
    <scope>NUCLEOTIDE SEQUENCE [LARGE SCALE GENOMIC DNA]</scope>
    <source>
        <strain evidence="2">WTNN_2</strain>
        <tissue evidence="2">Leaf</tissue>
    </source>
</reference>
<dbReference type="Proteomes" id="UP001634393">
    <property type="component" value="Unassembled WGS sequence"/>
</dbReference>